<name>J9GVA2_9ZZZZ</name>
<accession>J9GVA2</accession>
<gene>
    <name evidence="2" type="ORF">EVA_07430</name>
</gene>
<sequence length="102" mass="11965">MPSYTADTRENKASVRTENFTEYPIWYKLWKAAGKFSVRKLQRHLTFLPSAVLLHVQNELDQEAPMVFKTFPTRTPRERISSNRSSQIYSSESPRNPVYRPS</sequence>
<feature type="compositionally biased region" description="Low complexity" evidence="1">
    <location>
        <begin position="82"/>
        <end position="93"/>
    </location>
</feature>
<reference evidence="2" key="1">
    <citation type="journal article" date="2012" name="PLoS ONE">
        <title>Gene sets for utilization of primary and secondary nutrition supplies in the distal gut of endangered iberian lynx.</title>
        <authorList>
            <person name="Alcaide M."/>
            <person name="Messina E."/>
            <person name="Richter M."/>
            <person name="Bargiela R."/>
            <person name="Peplies J."/>
            <person name="Huws S.A."/>
            <person name="Newbold C.J."/>
            <person name="Golyshin P.N."/>
            <person name="Simon M.A."/>
            <person name="Lopez G."/>
            <person name="Yakimov M.M."/>
            <person name="Ferrer M."/>
        </authorList>
    </citation>
    <scope>NUCLEOTIDE SEQUENCE</scope>
</reference>
<feature type="region of interest" description="Disordered" evidence="1">
    <location>
        <begin position="71"/>
        <end position="102"/>
    </location>
</feature>
<evidence type="ECO:0000313" key="2">
    <source>
        <dbReference type="EMBL" id="EJX04460.1"/>
    </source>
</evidence>
<proteinExistence type="predicted"/>
<dbReference type="AlphaFoldDB" id="J9GVA2"/>
<dbReference type="EMBL" id="AMCI01001801">
    <property type="protein sequence ID" value="EJX04460.1"/>
    <property type="molecule type" value="Genomic_DNA"/>
</dbReference>
<evidence type="ECO:0000256" key="1">
    <source>
        <dbReference type="SAM" id="MobiDB-lite"/>
    </source>
</evidence>
<organism evidence="2">
    <name type="scientific">gut metagenome</name>
    <dbReference type="NCBI Taxonomy" id="749906"/>
    <lineage>
        <taxon>unclassified sequences</taxon>
        <taxon>metagenomes</taxon>
        <taxon>organismal metagenomes</taxon>
    </lineage>
</organism>
<comment type="caution">
    <text evidence="2">The sequence shown here is derived from an EMBL/GenBank/DDBJ whole genome shotgun (WGS) entry which is preliminary data.</text>
</comment>
<protein>
    <submittedName>
        <fullName evidence="2">Uncharacterized protein</fullName>
    </submittedName>
</protein>